<evidence type="ECO:0000313" key="4">
    <source>
        <dbReference type="EMBL" id="KAG2193224.1"/>
    </source>
</evidence>
<dbReference type="PANTHER" id="PTHR46014">
    <property type="entry name" value="TETRATRICOPEPTIDE REPEAT PROTEIN 1"/>
    <property type="match status" value="1"/>
</dbReference>
<protein>
    <recommendedName>
        <fullName evidence="6">Tetratricopeptide repeat protein 1</fullName>
    </recommendedName>
</protein>
<proteinExistence type="predicted"/>
<feature type="repeat" description="TPR" evidence="1">
    <location>
        <begin position="59"/>
        <end position="92"/>
    </location>
</feature>
<dbReference type="InterPro" id="IPR052769">
    <property type="entry name" value="TPR_domain_protein"/>
</dbReference>
<keyword evidence="2" id="KW-0175">Coiled coil</keyword>
<evidence type="ECO:0008006" key="6">
    <source>
        <dbReference type="Google" id="ProtNLM"/>
    </source>
</evidence>
<reference evidence="4" key="1">
    <citation type="submission" date="2020-12" db="EMBL/GenBank/DDBJ databases">
        <title>Metabolic potential, ecology and presence of endohyphal bacteria is reflected in genomic diversity of Mucoromycotina.</title>
        <authorList>
            <person name="Muszewska A."/>
            <person name="Okrasinska A."/>
            <person name="Steczkiewicz K."/>
            <person name="Drgas O."/>
            <person name="Orlowska M."/>
            <person name="Perlinska-Lenart U."/>
            <person name="Aleksandrzak-Piekarczyk T."/>
            <person name="Szatraj K."/>
            <person name="Zielenkiewicz U."/>
            <person name="Pilsyk S."/>
            <person name="Malc E."/>
            <person name="Mieczkowski P."/>
            <person name="Kruszewska J.S."/>
            <person name="Biernat P."/>
            <person name="Pawlowska J."/>
        </authorList>
    </citation>
    <scope>NUCLEOTIDE SEQUENCE</scope>
    <source>
        <strain evidence="4">WA0000017839</strain>
    </source>
</reference>
<dbReference type="PROSITE" id="PS50005">
    <property type="entry name" value="TPR"/>
    <property type="match status" value="1"/>
</dbReference>
<dbReference type="Gene3D" id="1.25.40.10">
    <property type="entry name" value="Tetratricopeptide repeat domain"/>
    <property type="match status" value="1"/>
</dbReference>
<accession>A0A8H7UWH1</accession>
<dbReference type="InterPro" id="IPR019734">
    <property type="entry name" value="TPR_rpt"/>
</dbReference>
<sequence length="240" mass="27176">MAVIEEIVEEPIIEIPQAEAPKEVVNLPKPVPHPDQDGDIFFETEEYPAEELKELIRQSMEYKAKGNAFFGQGEYKKAIDEYENALMTCPESVYKERAIYFGNIAACHLKQNELKEARDMCSQALILDPKYTKALLRRAQANEKIGTSTAMTESLEDFKKLKQSTSDAYTLRECRRAENELPKKIKEKMEAEKEEMMGKLKDLGNTLLGKFGLSTDNFQLQQDPAGSGGYSMNFVNSPSK</sequence>
<dbReference type="AlphaFoldDB" id="A0A8H7UWH1"/>
<dbReference type="SMART" id="SM00028">
    <property type="entry name" value="TPR"/>
    <property type="match status" value="2"/>
</dbReference>
<feature type="coiled-coil region" evidence="2">
    <location>
        <begin position="174"/>
        <end position="206"/>
    </location>
</feature>
<dbReference type="Proteomes" id="UP000603453">
    <property type="component" value="Unassembled WGS sequence"/>
</dbReference>
<evidence type="ECO:0000313" key="5">
    <source>
        <dbReference type="Proteomes" id="UP000603453"/>
    </source>
</evidence>
<dbReference type="SUPFAM" id="SSF48452">
    <property type="entry name" value="TPR-like"/>
    <property type="match status" value="1"/>
</dbReference>
<dbReference type="OrthoDB" id="1872379at2759"/>
<name>A0A8H7UWH1_9FUNG</name>
<keyword evidence="1" id="KW-0802">TPR repeat</keyword>
<keyword evidence="5" id="KW-1185">Reference proteome</keyword>
<gene>
    <name evidence="4" type="ORF">INT47_010699</name>
</gene>
<evidence type="ECO:0000256" key="2">
    <source>
        <dbReference type="SAM" id="Coils"/>
    </source>
</evidence>
<evidence type="ECO:0000256" key="1">
    <source>
        <dbReference type="PROSITE-ProRule" id="PRU00339"/>
    </source>
</evidence>
<evidence type="ECO:0000256" key="3">
    <source>
        <dbReference type="SAM" id="MobiDB-lite"/>
    </source>
</evidence>
<feature type="region of interest" description="Disordered" evidence="3">
    <location>
        <begin position="219"/>
        <end position="240"/>
    </location>
</feature>
<dbReference type="EMBL" id="JAEPRD010000243">
    <property type="protein sequence ID" value="KAG2193224.1"/>
    <property type="molecule type" value="Genomic_DNA"/>
</dbReference>
<comment type="caution">
    <text evidence="4">The sequence shown here is derived from an EMBL/GenBank/DDBJ whole genome shotgun (WGS) entry which is preliminary data.</text>
</comment>
<dbReference type="InterPro" id="IPR011990">
    <property type="entry name" value="TPR-like_helical_dom_sf"/>
</dbReference>
<dbReference type="PANTHER" id="PTHR46014:SF1">
    <property type="entry name" value="TETRATRICOPEPTIDE REPEAT PROTEIN 1"/>
    <property type="match status" value="1"/>
</dbReference>
<organism evidence="4 5">
    <name type="scientific">Mucor saturninus</name>
    <dbReference type="NCBI Taxonomy" id="64648"/>
    <lineage>
        <taxon>Eukaryota</taxon>
        <taxon>Fungi</taxon>
        <taxon>Fungi incertae sedis</taxon>
        <taxon>Mucoromycota</taxon>
        <taxon>Mucoromycotina</taxon>
        <taxon>Mucoromycetes</taxon>
        <taxon>Mucorales</taxon>
        <taxon>Mucorineae</taxon>
        <taxon>Mucoraceae</taxon>
        <taxon>Mucor</taxon>
    </lineage>
</organism>